<dbReference type="InterPro" id="IPR002881">
    <property type="entry name" value="DUF58"/>
</dbReference>
<proteinExistence type="predicted"/>
<evidence type="ECO:0000313" key="3">
    <source>
        <dbReference type="Proteomes" id="UP000778970"/>
    </source>
</evidence>
<dbReference type="PANTHER" id="PTHR33608">
    <property type="entry name" value="BLL2464 PROTEIN"/>
    <property type="match status" value="1"/>
</dbReference>
<gene>
    <name evidence="2" type="ORF">CKO21_03255</name>
</gene>
<name>A0A934QGK2_9PROT</name>
<reference evidence="2" key="2">
    <citation type="journal article" date="2020" name="Microorganisms">
        <title>Osmotic Adaptation and Compatible Solute Biosynthesis of Phototrophic Bacteria as Revealed from Genome Analyses.</title>
        <authorList>
            <person name="Imhoff J.F."/>
            <person name="Rahn T."/>
            <person name="Kunzel S."/>
            <person name="Keller A."/>
            <person name="Neulinger S.C."/>
        </authorList>
    </citation>
    <scope>NUCLEOTIDE SEQUENCE</scope>
    <source>
        <strain evidence="2">DSM 9154</strain>
    </source>
</reference>
<dbReference type="Proteomes" id="UP000778970">
    <property type="component" value="Unassembled WGS sequence"/>
</dbReference>
<dbReference type="PANTHER" id="PTHR33608:SF6">
    <property type="entry name" value="BLL2464 PROTEIN"/>
    <property type="match status" value="1"/>
</dbReference>
<dbReference type="RefSeq" id="WP_027287849.1">
    <property type="nucleotide sequence ID" value="NZ_NRRE01000013.1"/>
</dbReference>
<keyword evidence="3" id="KW-1185">Reference proteome</keyword>
<protein>
    <submittedName>
        <fullName evidence="2">DUF58 domain-containing protein</fullName>
    </submittedName>
</protein>
<sequence length="292" mass="33019">MSPTTLSPRQRAEQLSATLPPLLLHAERVAASVAQGVHGRRRVGQGEAFWQFRDYQPGDSPQAIDWRQTAKADRVFVRQMEWEAAQSVWCWRDGTASMDWRSSNKLPTKRERAELLMLALMTLMIRAGEHVSLLGTGLPPAANRGTLVRLSELLRREQPEDARELPAPEPLPRYGQVLLFGDFLADPADIERSLRSFAERGVNGHLVQVLDPAEETLPYSGRVRFEGLEGERPWLLSRAEGVRAQYRDQLSAQIDAIREIARRTGWRCTWHRTDRSPQTALLAVYSALAHSL</sequence>
<reference evidence="2" key="1">
    <citation type="submission" date="2017-08" db="EMBL/GenBank/DDBJ databases">
        <authorList>
            <person name="Imhoff J.F."/>
            <person name="Rahn T."/>
            <person name="Kuenzel S."/>
            <person name="Neulinger S.C."/>
        </authorList>
    </citation>
    <scope>NUCLEOTIDE SEQUENCE</scope>
    <source>
        <strain evidence="2">DSM 9154</strain>
    </source>
</reference>
<dbReference type="EMBL" id="NRRE01000013">
    <property type="protein sequence ID" value="MBK1696257.1"/>
    <property type="molecule type" value="Genomic_DNA"/>
</dbReference>
<organism evidence="2 3">
    <name type="scientific">Rhodovibrio salinarum</name>
    <dbReference type="NCBI Taxonomy" id="1087"/>
    <lineage>
        <taxon>Bacteria</taxon>
        <taxon>Pseudomonadati</taxon>
        <taxon>Pseudomonadota</taxon>
        <taxon>Alphaproteobacteria</taxon>
        <taxon>Rhodospirillales</taxon>
        <taxon>Rhodovibrionaceae</taxon>
        <taxon>Rhodovibrio</taxon>
    </lineage>
</organism>
<dbReference type="AlphaFoldDB" id="A0A934QGK2"/>
<evidence type="ECO:0000259" key="1">
    <source>
        <dbReference type="Pfam" id="PF01882"/>
    </source>
</evidence>
<accession>A0A934QGK2</accession>
<evidence type="ECO:0000313" key="2">
    <source>
        <dbReference type="EMBL" id="MBK1696257.1"/>
    </source>
</evidence>
<comment type="caution">
    <text evidence="2">The sequence shown here is derived from an EMBL/GenBank/DDBJ whole genome shotgun (WGS) entry which is preliminary data.</text>
</comment>
<feature type="domain" description="DUF58" evidence="1">
    <location>
        <begin position="52"/>
        <end position="252"/>
    </location>
</feature>
<dbReference type="Pfam" id="PF01882">
    <property type="entry name" value="DUF58"/>
    <property type="match status" value="1"/>
</dbReference>